<evidence type="ECO:0000256" key="3">
    <source>
        <dbReference type="ARBA" id="ARBA00022630"/>
    </source>
</evidence>
<keyword evidence="5" id="KW-0560">Oxidoreductase</keyword>
<dbReference type="Proteomes" id="UP001602245">
    <property type="component" value="Unassembled WGS sequence"/>
</dbReference>
<comment type="cofactor">
    <cofactor evidence="1">
        <name>FAD</name>
        <dbReference type="ChEBI" id="CHEBI:57692"/>
    </cofactor>
</comment>
<dbReference type="SUPFAM" id="SSF56176">
    <property type="entry name" value="FAD-binding/transporter-associated domain-like"/>
    <property type="match status" value="1"/>
</dbReference>
<gene>
    <name evidence="7" type="ORF">ACFY35_23755</name>
</gene>
<protein>
    <submittedName>
        <fullName evidence="7">FAD-binding protein</fullName>
    </submittedName>
</protein>
<dbReference type="PROSITE" id="PS51387">
    <property type="entry name" value="FAD_PCMH"/>
    <property type="match status" value="1"/>
</dbReference>
<dbReference type="Gene3D" id="3.40.462.20">
    <property type="match status" value="1"/>
</dbReference>
<evidence type="ECO:0000313" key="7">
    <source>
        <dbReference type="EMBL" id="MFF5292468.1"/>
    </source>
</evidence>
<evidence type="ECO:0000256" key="4">
    <source>
        <dbReference type="ARBA" id="ARBA00022827"/>
    </source>
</evidence>
<dbReference type="Gene3D" id="3.30.43.10">
    <property type="entry name" value="Uridine Diphospho-n-acetylenolpyruvylglucosamine Reductase, domain 2"/>
    <property type="match status" value="1"/>
</dbReference>
<keyword evidence="4" id="KW-0274">FAD</keyword>
<dbReference type="EMBL" id="JBIAZU010000004">
    <property type="protein sequence ID" value="MFF5292468.1"/>
    <property type="molecule type" value="Genomic_DNA"/>
</dbReference>
<dbReference type="InterPro" id="IPR006094">
    <property type="entry name" value="Oxid_FAD_bind_N"/>
</dbReference>
<evidence type="ECO:0000256" key="1">
    <source>
        <dbReference type="ARBA" id="ARBA00001974"/>
    </source>
</evidence>
<dbReference type="InterPro" id="IPR016166">
    <property type="entry name" value="FAD-bd_PCMH"/>
</dbReference>
<reference evidence="7 8" key="1">
    <citation type="submission" date="2024-10" db="EMBL/GenBank/DDBJ databases">
        <title>The Natural Products Discovery Center: Release of the First 8490 Sequenced Strains for Exploring Actinobacteria Biosynthetic Diversity.</title>
        <authorList>
            <person name="Kalkreuter E."/>
            <person name="Kautsar S.A."/>
            <person name="Yang D."/>
            <person name="Bader C.D."/>
            <person name="Teijaro C.N."/>
            <person name="Fluegel L."/>
            <person name="Davis C.M."/>
            <person name="Simpson J.R."/>
            <person name="Lauterbach L."/>
            <person name="Steele A.D."/>
            <person name="Gui C."/>
            <person name="Meng S."/>
            <person name="Li G."/>
            <person name="Viehrig K."/>
            <person name="Ye F."/>
            <person name="Su P."/>
            <person name="Kiefer A.F."/>
            <person name="Nichols A."/>
            <person name="Cepeda A.J."/>
            <person name="Yan W."/>
            <person name="Fan B."/>
            <person name="Jiang Y."/>
            <person name="Adhikari A."/>
            <person name="Zheng C.-J."/>
            <person name="Schuster L."/>
            <person name="Cowan T.M."/>
            <person name="Smanski M.J."/>
            <person name="Chevrette M.G."/>
            <person name="De Carvalho L.P.S."/>
            <person name="Shen B."/>
        </authorList>
    </citation>
    <scope>NUCLEOTIDE SEQUENCE [LARGE SCALE GENOMIC DNA]</scope>
    <source>
        <strain evidence="7 8">NPDC000087</strain>
    </source>
</reference>
<name>A0ABW6WGQ0_9ACTN</name>
<evidence type="ECO:0000313" key="8">
    <source>
        <dbReference type="Proteomes" id="UP001602245"/>
    </source>
</evidence>
<evidence type="ECO:0000256" key="2">
    <source>
        <dbReference type="ARBA" id="ARBA00005466"/>
    </source>
</evidence>
<dbReference type="InterPro" id="IPR036318">
    <property type="entry name" value="FAD-bd_PCMH-like_sf"/>
</dbReference>
<dbReference type="InterPro" id="IPR050416">
    <property type="entry name" value="FAD-linked_Oxidoreductase"/>
</dbReference>
<comment type="similarity">
    <text evidence="2">Belongs to the oxygen-dependent FAD-linked oxidoreductase family.</text>
</comment>
<keyword evidence="3" id="KW-0285">Flavoprotein</keyword>
<dbReference type="Gene3D" id="3.30.465.10">
    <property type="match status" value="1"/>
</dbReference>
<dbReference type="Pfam" id="PF01565">
    <property type="entry name" value="FAD_binding_4"/>
    <property type="match status" value="1"/>
</dbReference>
<sequence length="455" mass="48015">MSHDEAPMIGTDITPFRPPGTPEYAEAGASFQLAAPVDPAGAFTARSVDDVVRAVAAARRSGRPLRLTTTGHAIGRTGPLTDSLLVRPLLDAPVRVDPDARTARVPAGKTWGDVLPETTRYGLTALHGSSSTVGVIGYLLGGGLSFYGRRFGLAANSVRSLTVVLADGQVVEVSAAHRPELFWALRGGGGGFGVVVAAEIDLIPMRRIVTGMAVWNAADAARLAPVWQAWARTAPPEITTSLRALSLPPLPFLPPYLAGKRVLALDGAVIAPTEPDLPAARRIVDEMLSPLTALAQPVANTWAEAAPQALPLIHLDPPQPVASYSDSALIHEIGEADWARILDAGPNLLALELRQLGGGFADTPANGGALDRFAAPLHYYGVGPAGEETTRDLKAVRSALEPSLTGFTAPNFVDDFERPQRTHDDDTRARVERVRRAVDPTGLFAGDVAATRDQD</sequence>
<dbReference type="PANTHER" id="PTHR42973">
    <property type="entry name" value="BINDING OXIDOREDUCTASE, PUTATIVE (AFU_ORTHOLOGUE AFUA_1G17690)-RELATED"/>
    <property type="match status" value="1"/>
</dbReference>
<proteinExistence type="inferred from homology"/>
<dbReference type="PANTHER" id="PTHR42973:SF39">
    <property type="entry name" value="FAD-BINDING PCMH-TYPE DOMAIN-CONTAINING PROTEIN"/>
    <property type="match status" value="1"/>
</dbReference>
<dbReference type="RefSeq" id="WP_211216623.1">
    <property type="nucleotide sequence ID" value="NZ_JBIAZU010000004.1"/>
</dbReference>
<comment type="caution">
    <text evidence="7">The sequence shown here is derived from an EMBL/GenBank/DDBJ whole genome shotgun (WGS) entry which is preliminary data.</text>
</comment>
<dbReference type="InterPro" id="IPR016169">
    <property type="entry name" value="FAD-bd_PCMH_sub2"/>
</dbReference>
<evidence type="ECO:0000256" key="5">
    <source>
        <dbReference type="ARBA" id="ARBA00023002"/>
    </source>
</evidence>
<evidence type="ECO:0000259" key="6">
    <source>
        <dbReference type="PROSITE" id="PS51387"/>
    </source>
</evidence>
<accession>A0ABW6WGQ0</accession>
<feature type="domain" description="FAD-binding PCMH-type" evidence="6">
    <location>
        <begin position="35"/>
        <end position="205"/>
    </location>
</feature>
<keyword evidence="8" id="KW-1185">Reference proteome</keyword>
<dbReference type="InterPro" id="IPR016167">
    <property type="entry name" value="FAD-bd_PCMH_sub1"/>
</dbReference>
<organism evidence="7 8">
    <name type="scientific">Paractinoplanes globisporus</name>
    <dbReference type="NCBI Taxonomy" id="113565"/>
    <lineage>
        <taxon>Bacteria</taxon>
        <taxon>Bacillati</taxon>
        <taxon>Actinomycetota</taxon>
        <taxon>Actinomycetes</taxon>
        <taxon>Micromonosporales</taxon>
        <taxon>Micromonosporaceae</taxon>
        <taxon>Paractinoplanes</taxon>
    </lineage>
</organism>